<proteinExistence type="predicted"/>
<organism evidence="1">
    <name type="scientific">marine sediment metagenome</name>
    <dbReference type="NCBI Taxonomy" id="412755"/>
    <lineage>
        <taxon>unclassified sequences</taxon>
        <taxon>metagenomes</taxon>
        <taxon>ecological metagenomes</taxon>
    </lineage>
</organism>
<name>A0A0F9HR19_9ZZZZ</name>
<gene>
    <name evidence="1" type="ORF">LCGC14_1751500</name>
</gene>
<comment type="caution">
    <text evidence="1">The sequence shown here is derived from an EMBL/GenBank/DDBJ whole genome shotgun (WGS) entry which is preliminary data.</text>
</comment>
<accession>A0A0F9HR19</accession>
<reference evidence="1" key="1">
    <citation type="journal article" date="2015" name="Nature">
        <title>Complex archaea that bridge the gap between prokaryotes and eukaryotes.</title>
        <authorList>
            <person name="Spang A."/>
            <person name="Saw J.H."/>
            <person name="Jorgensen S.L."/>
            <person name="Zaremba-Niedzwiedzka K."/>
            <person name="Martijn J."/>
            <person name="Lind A.E."/>
            <person name="van Eijk R."/>
            <person name="Schleper C."/>
            <person name="Guy L."/>
            <person name="Ettema T.J."/>
        </authorList>
    </citation>
    <scope>NUCLEOTIDE SEQUENCE</scope>
</reference>
<protein>
    <recommendedName>
        <fullName evidence="2">HEPN domain-containing protein</fullName>
    </recommendedName>
</protein>
<evidence type="ECO:0000313" key="1">
    <source>
        <dbReference type="EMBL" id="KKM05692.1"/>
    </source>
</evidence>
<evidence type="ECO:0008006" key="2">
    <source>
        <dbReference type="Google" id="ProtNLM"/>
    </source>
</evidence>
<dbReference type="AlphaFoldDB" id="A0A0F9HR19"/>
<sequence length="61" mass="7060">MMKYKEAFEWLKGERSMTNIVPSQPFETWQVRIAEADAAMMQQAYWIVKAHVDGLLVKGEA</sequence>
<dbReference type="EMBL" id="LAZR01016161">
    <property type="protein sequence ID" value="KKM05692.1"/>
    <property type="molecule type" value="Genomic_DNA"/>
</dbReference>